<dbReference type="SUPFAM" id="SSF55961">
    <property type="entry name" value="Bet v1-like"/>
    <property type="match status" value="1"/>
</dbReference>
<dbReference type="InterPro" id="IPR019587">
    <property type="entry name" value="Polyketide_cyclase/dehydratase"/>
</dbReference>
<name>A0A919TG20_9ACTN</name>
<dbReference type="AlphaFoldDB" id="A0A919TG20"/>
<sequence>MDSGMTGCRHYSKLRAVKSTVSVTQVRHIAAAPATVWYVVTTPQMYERLDPRCHLESTTGNGEVGSQYVFTVRAGLARARLHYVIREATPEARWMAEVDRAGRHAGVQRAELLPDTAGTLLRWTVDMPTGRLTRRLVTASCRRELNKWLTTVDHYSRSIQGSTA</sequence>
<evidence type="ECO:0008006" key="3">
    <source>
        <dbReference type="Google" id="ProtNLM"/>
    </source>
</evidence>
<dbReference type="Proteomes" id="UP000677082">
    <property type="component" value="Unassembled WGS sequence"/>
</dbReference>
<keyword evidence="2" id="KW-1185">Reference proteome</keyword>
<protein>
    <recommendedName>
        <fullName evidence="3">SRPBCC family protein</fullName>
    </recommendedName>
</protein>
<gene>
    <name evidence="1" type="ORF">Ato02nite_064800</name>
</gene>
<dbReference type="Pfam" id="PF10604">
    <property type="entry name" value="Polyketide_cyc2"/>
    <property type="match status" value="1"/>
</dbReference>
<reference evidence="1 2" key="1">
    <citation type="submission" date="2021-03" db="EMBL/GenBank/DDBJ databases">
        <title>Whole genome shotgun sequence of Actinoplanes toevensis NBRC 105298.</title>
        <authorList>
            <person name="Komaki H."/>
            <person name="Tamura T."/>
        </authorList>
    </citation>
    <scope>NUCLEOTIDE SEQUENCE [LARGE SCALE GENOMIC DNA]</scope>
    <source>
        <strain evidence="1 2">NBRC 105298</strain>
    </source>
</reference>
<accession>A0A919TG20</accession>
<dbReference type="InterPro" id="IPR023393">
    <property type="entry name" value="START-like_dom_sf"/>
</dbReference>
<comment type="caution">
    <text evidence="1">The sequence shown here is derived from an EMBL/GenBank/DDBJ whole genome shotgun (WGS) entry which is preliminary data.</text>
</comment>
<dbReference type="Gene3D" id="3.30.530.20">
    <property type="match status" value="1"/>
</dbReference>
<dbReference type="EMBL" id="BOQN01000085">
    <property type="protein sequence ID" value="GIM94687.1"/>
    <property type="molecule type" value="Genomic_DNA"/>
</dbReference>
<proteinExistence type="predicted"/>
<evidence type="ECO:0000313" key="2">
    <source>
        <dbReference type="Proteomes" id="UP000677082"/>
    </source>
</evidence>
<evidence type="ECO:0000313" key="1">
    <source>
        <dbReference type="EMBL" id="GIM94687.1"/>
    </source>
</evidence>
<organism evidence="1 2">
    <name type="scientific">Paractinoplanes toevensis</name>
    <dbReference type="NCBI Taxonomy" id="571911"/>
    <lineage>
        <taxon>Bacteria</taxon>
        <taxon>Bacillati</taxon>
        <taxon>Actinomycetota</taxon>
        <taxon>Actinomycetes</taxon>
        <taxon>Micromonosporales</taxon>
        <taxon>Micromonosporaceae</taxon>
        <taxon>Paractinoplanes</taxon>
    </lineage>
</organism>